<gene>
    <name evidence="3" type="ORF">ATE48_17715</name>
</gene>
<keyword evidence="2" id="KW-1133">Transmembrane helix</keyword>
<dbReference type="AlphaFoldDB" id="A0A1B1AM22"/>
<protein>
    <submittedName>
        <fullName evidence="3">Uncharacterized protein</fullName>
    </submittedName>
</protein>
<accession>A0A1B1AM22</accession>
<dbReference type="RefSeq" id="WP_066773887.1">
    <property type="nucleotide sequence ID" value="NZ_CP013244.1"/>
</dbReference>
<keyword evidence="2" id="KW-0472">Membrane</keyword>
<feature type="compositionally biased region" description="Basic and acidic residues" evidence="1">
    <location>
        <begin position="52"/>
        <end position="61"/>
    </location>
</feature>
<evidence type="ECO:0000256" key="1">
    <source>
        <dbReference type="SAM" id="MobiDB-lite"/>
    </source>
</evidence>
<keyword evidence="4" id="KW-1185">Reference proteome</keyword>
<proteinExistence type="predicted"/>
<feature type="transmembrane region" description="Helical" evidence="2">
    <location>
        <begin position="6"/>
        <end position="24"/>
    </location>
</feature>
<dbReference type="Proteomes" id="UP000092498">
    <property type="component" value="Chromosome"/>
</dbReference>
<feature type="compositionally biased region" description="Low complexity" evidence="1">
    <location>
        <begin position="31"/>
        <end position="41"/>
    </location>
</feature>
<dbReference type="InParanoid" id="A0A1B1AM22"/>
<organism evidence="3 4">
    <name type="scientific">Candidatus Viadribacter manganicus</name>
    <dbReference type="NCBI Taxonomy" id="1759059"/>
    <lineage>
        <taxon>Bacteria</taxon>
        <taxon>Pseudomonadati</taxon>
        <taxon>Pseudomonadota</taxon>
        <taxon>Alphaproteobacteria</taxon>
        <taxon>Hyphomonadales</taxon>
        <taxon>Hyphomonadaceae</taxon>
        <taxon>Candidatus Viadribacter</taxon>
    </lineage>
</organism>
<sequence length="74" mass="7205">MQTWIIIIALLSIAVTALLISILMRVNAPGRGARQTDAGAGADAGGDAGGSLRRDSDHDVGDSGGDGGGDAGGD</sequence>
<feature type="compositionally biased region" description="Gly residues" evidence="1">
    <location>
        <begin position="62"/>
        <end position="74"/>
    </location>
</feature>
<feature type="region of interest" description="Disordered" evidence="1">
    <location>
        <begin position="31"/>
        <end position="74"/>
    </location>
</feature>
<dbReference type="EMBL" id="CP013244">
    <property type="protein sequence ID" value="ANP47603.1"/>
    <property type="molecule type" value="Genomic_DNA"/>
</dbReference>
<evidence type="ECO:0000256" key="2">
    <source>
        <dbReference type="SAM" id="Phobius"/>
    </source>
</evidence>
<evidence type="ECO:0000313" key="4">
    <source>
        <dbReference type="Proteomes" id="UP000092498"/>
    </source>
</evidence>
<reference evidence="3 4" key="1">
    <citation type="submission" date="2015-11" db="EMBL/GenBank/DDBJ databases">
        <title>Whole-Genome Sequence of Candidatus Oderbacter manganicum from the National Park Lower Oder Valley, Germany.</title>
        <authorList>
            <person name="Braun B."/>
            <person name="Liere K."/>
            <person name="Szewzyk U."/>
        </authorList>
    </citation>
    <scope>NUCLEOTIDE SEQUENCE [LARGE SCALE GENOMIC DNA]</scope>
    <source>
        <strain evidence="3 4">OTSz_A_272</strain>
    </source>
</reference>
<keyword evidence="2" id="KW-0812">Transmembrane</keyword>
<name>A0A1B1AM22_9PROT</name>
<evidence type="ECO:0000313" key="3">
    <source>
        <dbReference type="EMBL" id="ANP47603.1"/>
    </source>
</evidence>
<dbReference type="KEGG" id="cbot:ATE48_17715"/>
<dbReference type="STRING" id="1759059.ATE48_17715"/>